<sequence>MVSVILFLVPLVTHYYLSKYESSSMLGLNAMHNLDSLADISTVNPDDLKLRIKVMLRIKTLHEYKTWNTLVGGKLETESDYTYNRKVCDKHFTDRDRNRYKRLNALAVPSLHLLDNFAVLGDSNRVSSKNQALLKQKKEEPKIPYFDTCSEICRLRKRAKSFKDRLSLAAKLCKVNAFGEVVKNMSK</sequence>
<evidence type="ECO:0000256" key="1">
    <source>
        <dbReference type="SAM" id="SignalP"/>
    </source>
</evidence>
<name>A0A821XFP2_9NEOP</name>
<gene>
    <name evidence="2" type="ORF">PMACD_LOCUS14849</name>
</gene>
<protein>
    <recommendedName>
        <fullName evidence="4">THAP-type domain-containing protein</fullName>
    </recommendedName>
</protein>
<accession>A0A821XFP2</accession>
<feature type="signal peptide" evidence="1">
    <location>
        <begin position="1"/>
        <end position="18"/>
    </location>
</feature>
<evidence type="ECO:0000313" key="3">
    <source>
        <dbReference type="Proteomes" id="UP000663880"/>
    </source>
</evidence>
<evidence type="ECO:0008006" key="4">
    <source>
        <dbReference type="Google" id="ProtNLM"/>
    </source>
</evidence>
<evidence type="ECO:0000313" key="2">
    <source>
        <dbReference type="EMBL" id="CAF4942431.1"/>
    </source>
</evidence>
<keyword evidence="3" id="KW-1185">Reference proteome</keyword>
<proteinExistence type="predicted"/>
<feature type="chain" id="PRO_5032983533" description="THAP-type domain-containing protein" evidence="1">
    <location>
        <begin position="19"/>
        <end position="187"/>
    </location>
</feature>
<dbReference type="Proteomes" id="UP000663880">
    <property type="component" value="Unassembled WGS sequence"/>
</dbReference>
<reference evidence="2" key="1">
    <citation type="submission" date="2021-02" db="EMBL/GenBank/DDBJ databases">
        <authorList>
            <person name="Steward A R."/>
        </authorList>
    </citation>
    <scope>NUCLEOTIDE SEQUENCE</scope>
</reference>
<comment type="caution">
    <text evidence="2">The sequence shown here is derived from an EMBL/GenBank/DDBJ whole genome shotgun (WGS) entry which is preliminary data.</text>
</comment>
<dbReference type="EMBL" id="CAJOBZ010000068">
    <property type="protein sequence ID" value="CAF4942431.1"/>
    <property type="molecule type" value="Genomic_DNA"/>
</dbReference>
<dbReference type="OrthoDB" id="2122982at2759"/>
<keyword evidence="1" id="KW-0732">Signal</keyword>
<organism evidence="2 3">
    <name type="scientific">Pieris macdunnoughi</name>
    <dbReference type="NCBI Taxonomy" id="345717"/>
    <lineage>
        <taxon>Eukaryota</taxon>
        <taxon>Metazoa</taxon>
        <taxon>Ecdysozoa</taxon>
        <taxon>Arthropoda</taxon>
        <taxon>Hexapoda</taxon>
        <taxon>Insecta</taxon>
        <taxon>Pterygota</taxon>
        <taxon>Neoptera</taxon>
        <taxon>Endopterygota</taxon>
        <taxon>Lepidoptera</taxon>
        <taxon>Glossata</taxon>
        <taxon>Ditrysia</taxon>
        <taxon>Papilionoidea</taxon>
        <taxon>Pieridae</taxon>
        <taxon>Pierinae</taxon>
        <taxon>Pieris</taxon>
    </lineage>
</organism>
<dbReference type="AlphaFoldDB" id="A0A821XFP2"/>